<sequence length="916" mass="103720">MVIALKKMIWSKSQSWFLSRTSLNLPPPKTYSIYVRRTVTSLIPIFLSKRSKSGKRFGFVRSINVFSVERLISNLCTLWIGKHRLLAKVTKFQSPSTYAKASATFGGHAHSTNSGVKDSLGPAGRPFNPFKPGVVNQPRAPTGSYANIVNGVKAPLSSTPPALILEDSCLIDRDFSRHVLGKGETRDLEDNSVSSFGRKRICIKTKHDTSILESFKIIVKGLGHKTKKEWIKALTSIYKLNFIAIQETKMSKISHMEVRFMLGNTNYDFVCRDSLGNSGGILCIWEATVFKKENVTISDNFIAIYGSWLPNNAKILFITFCAPQQASNLDSGLVLETIILRKLDLKRKLLNINDMESKDYIQKSKVTWAIEGDENSKFFHGIINKKRSQLAILGIFVDGSWCTEPDVLEAFGFGPIWCKWIRGSLNSAKTSILINGGPSNEFSLHCGLKQGDPLAPYLFILIMKSLHLSILHFVDNGLFKGIQLPGSVIISHLFYANDAMFISEWSDENLKVILNTLKCFFLASGITVGDRMTRIKAWENIIVKLRSRLSKWKVKTLSVGGRLTLLKSVLRASLIYSMSIFKVIRGMLKIMEAIRSRRLEFLRSKLSSSSKMGMAYHLQDGSLWSRVIRALYGPKIDVHLTHTLSNWCAIMRELQLLKDKGFDFWSHCKKRIGNGTDTSFWYDHWISDSALHIKYSRLFALEQNRDISVAEKLNSQVSQSFRREPHGGIELQQLYDLVSLLDSATLNNSKDRWYCDLSSDGEFRVKDLRNFIDDIYLPSHTEATRPDITYVVQHVCLYMHDPREPHFSALKQILRLDARLRDCLLQGICVFLGNNLFSWSSKRQLTLSHSSAEAEYRGVANAVAETRTNEEQRNTRASEPKGWNLANISAAEISDLETMLKQKTFTRLLYIVVISG</sequence>
<keyword evidence="1" id="KW-0548">Nucleotidyltransferase</keyword>
<dbReference type="PANTHER" id="PTHR33116">
    <property type="entry name" value="REVERSE TRANSCRIPTASE ZINC-BINDING DOMAIN-CONTAINING PROTEIN-RELATED-RELATED"/>
    <property type="match status" value="1"/>
</dbReference>
<dbReference type="Gene3D" id="3.60.10.10">
    <property type="entry name" value="Endonuclease/exonuclease/phosphatase"/>
    <property type="match status" value="1"/>
</dbReference>
<evidence type="ECO:0000313" key="1">
    <source>
        <dbReference type="EMBL" id="GEY11881.1"/>
    </source>
</evidence>
<accession>A0A699HF09</accession>
<proteinExistence type="predicted"/>
<gene>
    <name evidence="1" type="ORF">Tci_383855</name>
</gene>
<dbReference type="InterPro" id="IPR036691">
    <property type="entry name" value="Endo/exonu/phosph_ase_sf"/>
</dbReference>
<dbReference type="GO" id="GO:0003964">
    <property type="term" value="F:RNA-directed DNA polymerase activity"/>
    <property type="evidence" value="ECO:0007669"/>
    <property type="project" value="UniProtKB-KW"/>
</dbReference>
<dbReference type="EMBL" id="BKCJ010153207">
    <property type="protein sequence ID" value="GEY11881.1"/>
    <property type="molecule type" value="Genomic_DNA"/>
</dbReference>
<keyword evidence="1" id="KW-0808">Transferase</keyword>
<reference evidence="1" key="1">
    <citation type="journal article" date="2019" name="Sci. Rep.">
        <title>Draft genome of Tanacetum cinerariifolium, the natural source of mosquito coil.</title>
        <authorList>
            <person name="Yamashiro T."/>
            <person name="Shiraishi A."/>
            <person name="Satake H."/>
            <person name="Nakayama K."/>
        </authorList>
    </citation>
    <scope>NUCLEOTIDE SEQUENCE</scope>
</reference>
<protein>
    <submittedName>
        <fullName evidence="1">RNA-directed DNA polymerase, eukaryota, reverse transcriptase zinc-binding domain protein</fullName>
    </submittedName>
</protein>
<dbReference type="PANTHER" id="PTHR33116:SF79">
    <property type="entry name" value="REVERSE TRANSCRIPTASE DOMAIN, ZINC FINGER, CCHC-TYPE-RELATED"/>
    <property type="match status" value="1"/>
</dbReference>
<dbReference type="AlphaFoldDB" id="A0A699HF09"/>
<comment type="caution">
    <text evidence="1">The sequence shown here is derived from an EMBL/GenBank/DDBJ whole genome shotgun (WGS) entry which is preliminary data.</text>
</comment>
<organism evidence="1">
    <name type="scientific">Tanacetum cinerariifolium</name>
    <name type="common">Dalmatian daisy</name>
    <name type="synonym">Chrysanthemum cinerariifolium</name>
    <dbReference type="NCBI Taxonomy" id="118510"/>
    <lineage>
        <taxon>Eukaryota</taxon>
        <taxon>Viridiplantae</taxon>
        <taxon>Streptophyta</taxon>
        <taxon>Embryophyta</taxon>
        <taxon>Tracheophyta</taxon>
        <taxon>Spermatophyta</taxon>
        <taxon>Magnoliopsida</taxon>
        <taxon>eudicotyledons</taxon>
        <taxon>Gunneridae</taxon>
        <taxon>Pentapetalae</taxon>
        <taxon>asterids</taxon>
        <taxon>campanulids</taxon>
        <taxon>Asterales</taxon>
        <taxon>Asteraceae</taxon>
        <taxon>Asteroideae</taxon>
        <taxon>Anthemideae</taxon>
        <taxon>Anthemidinae</taxon>
        <taxon>Tanacetum</taxon>
    </lineage>
</organism>
<keyword evidence="1" id="KW-0695">RNA-directed DNA polymerase</keyword>
<name>A0A699HF09_TANCI</name>